<evidence type="ECO:0000313" key="1">
    <source>
        <dbReference type="EMBL" id="PON42040.1"/>
    </source>
</evidence>
<dbReference type="AlphaFoldDB" id="A0A2P5AZQ3"/>
<sequence length="125" mass="13332">MGALGLLTPPIAEVRVAVPRQQTHGASDRQLSWLGSDRLDRLGSVMGSALDSDDPKADGEITCDPRGPDLLQGSGMGPTTAPISLFDRFMSIKWGNRLFASQTCGTHVAPFSRCGDTPSFIMRSV</sequence>
<comment type="caution">
    <text evidence="1">The sequence shown here is derived from an EMBL/GenBank/DDBJ whole genome shotgun (WGS) entry which is preliminary data.</text>
</comment>
<dbReference type="Proteomes" id="UP000237105">
    <property type="component" value="Unassembled WGS sequence"/>
</dbReference>
<reference evidence="2" key="1">
    <citation type="submission" date="2016-06" db="EMBL/GenBank/DDBJ databases">
        <title>Parallel loss of symbiosis genes in relatives of nitrogen-fixing non-legume Parasponia.</title>
        <authorList>
            <person name="Van Velzen R."/>
            <person name="Holmer R."/>
            <person name="Bu F."/>
            <person name="Rutten L."/>
            <person name="Van Zeijl A."/>
            <person name="Liu W."/>
            <person name="Santuari L."/>
            <person name="Cao Q."/>
            <person name="Sharma T."/>
            <person name="Shen D."/>
            <person name="Roswanjaya Y."/>
            <person name="Wardhani T."/>
            <person name="Kalhor M.S."/>
            <person name="Jansen J."/>
            <person name="Van den Hoogen J."/>
            <person name="Gungor B."/>
            <person name="Hartog M."/>
            <person name="Hontelez J."/>
            <person name="Verver J."/>
            <person name="Yang W.-C."/>
            <person name="Schijlen E."/>
            <person name="Repin R."/>
            <person name="Schilthuizen M."/>
            <person name="Schranz E."/>
            <person name="Heidstra R."/>
            <person name="Miyata K."/>
            <person name="Fedorova E."/>
            <person name="Kohlen W."/>
            <person name="Bisseling T."/>
            <person name="Smit S."/>
            <person name="Geurts R."/>
        </authorList>
    </citation>
    <scope>NUCLEOTIDE SEQUENCE [LARGE SCALE GENOMIC DNA]</scope>
    <source>
        <strain evidence="2">cv. WU1-14</strain>
    </source>
</reference>
<organism evidence="1 2">
    <name type="scientific">Parasponia andersonii</name>
    <name type="common">Sponia andersonii</name>
    <dbReference type="NCBI Taxonomy" id="3476"/>
    <lineage>
        <taxon>Eukaryota</taxon>
        <taxon>Viridiplantae</taxon>
        <taxon>Streptophyta</taxon>
        <taxon>Embryophyta</taxon>
        <taxon>Tracheophyta</taxon>
        <taxon>Spermatophyta</taxon>
        <taxon>Magnoliopsida</taxon>
        <taxon>eudicotyledons</taxon>
        <taxon>Gunneridae</taxon>
        <taxon>Pentapetalae</taxon>
        <taxon>rosids</taxon>
        <taxon>fabids</taxon>
        <taxon>Rosales</taxon>
        <taxon>Cannabaceae</taxon>
        <taxon>Parasponia</taxon>
    </lineage>
</organism>
<gene>
    <name evidence="1" type="ORF">PanWU01x14_285090</name>
</gene>
<proteinExistence type="predicted"/>
<dbReference type="EMBL" id="JXTB01000401">
    <property type="protein sequence ID" value="PON42040.1"/>
    <property type="molecule type" value="Genomic_DNA"/>
</dbReference>
<protein>
    <submittedName>
        <fullName evidence="1">Uncharacterized protein</fullName>
    </submittedName>
</protein>
<name>A0A2P5AZQ3_PARAD</name>
<evidence type="ECO:0000313" key="2">
    <source>
        <dbReference type="Proteomes" id="UP000237105"/>
    </source>
</evidence>
<accession>A0A2P5AZQ3</accession>
<keyword evidence="2" id="KW-1185">Reference proteome</keyword>